<dbReference type="PANTHER" id="PTHR30024:SF47">
    <property type="entry name" value="TAURINE-BINDING PERIPLASMIC PROTEIN"/>
    <property type="match status" value="1"/>
</dbReference>
<dbReference type="Proteomes" id="UP000198972">
    <property type="component" value="Unassembled WGS sequence"/>
</dbReference>
<dbReference type="RefSeq" id="WP_091227133.1">
    <property type="nucleotide sequence ID" value="NZ_FNBG01000003.1"/>
</dbReference>
<protein>
    <submittedName>
        <fullName evidence="4">NitT/TauT family transport system substrate-binding protein</fullName>
    </submittedName>
</protein>
<evidence type="ECO:0000256" key="3">
    <source>
        <dbReference type="ARBA" id="ARBA00022729"/>
    </source>
</evidence>
<evidence type="ECO:0000313" key="4">
    <source>
        <dbReference type="EMBL" id="SDE90128.1"/>
    </source>
</evidence>
<dbReference type="Gene3D" id="3.40.190.10">
    <property type="entry name" value="Periplasmic binding protein-like II"/>
    <property type="match status" value="2"/>
</dbReference>
<reference evidence="4 5" key="1">
    <citation type="submission" date="2016-10" db="EMBL/GenBank/DDBJ databases">
        <authorList>
            <person name="de Groot N.N."/>
        </authorList>
    </citation>
    <scope>NUCLEOTIDE SEQUENCE [LARGE SCALE GENOMIC DNA]</scope>
    <source>
        <strain evidence="4 5">DSM 28129</strain>
    </source>
</reference>
<proteinExistence type="inferred from homology"/>
<dbReference type="OrthoDB" id="9802202at2"/>
<name>A0A1G7GPL7_9BACL</name>
<dbReference type="SUPFAM" id="SSF53850">
    <property type="entry name" value="Periplasmic binding protein-like II"/>
    <property type="match status" value="1"/>
</dbReference>
<dbReference type="PANTHER" id="PTHR30024">
    <property type="entry name" value="ALIPHATIC SULFONATES-BINDING PROTEIN-RELATED"/>
    <property type="match status" value="1"/>
</dbReference>
<accession>A0A1G7GPL7</accession>
<evidence type="ECO:0000313" key="5">
    <source>
        <dbReference type="Proteomes" id="UP000198972"/>
    </source>
</evidence>
<sequence length="333" mass="36797">MFKRYGWIGLSLIILFATGLSGCGSSQTSKVKIGEVARSVFYAPQYVAIEKGFFKDEGLDVELQTTAGGDKTMTALLSGAIDVALVGAETSIYVYQQGAEDPVINFAQLTQTDGTFLVARDEIKDFDWSQLKDKVFLGQRKGGMPQMAGEFTLKKHGIDPQNDLELIQNIEFANIAAAFASGTGQFVQLFEPTASIFEREGKGHVIASFGTESGRLPYTVFMTKQSYIKDHEDIVQKFTNAIYRGQQWVQTHSPEETAKVITPFFKDTDQDILVSAVKRYLEQGTYAESPVLEESAWNNLLDVMDSAGELKSRVEPDKVVDNTFAKTAIQSSR</sequence>
<evidence type="ECO:0000256" key="2">
    <source>
        <dbReference type="ARBA" id="ARBA00010742"/>
    </source>
</evidence>
<keyword evidence="3" id="KW-0732">Signal</keyword>
<comment type="similarity">
    <text evidence="2">Belongs to the bacterial solute-binding protein SsuA/TauA family.</text>
</comment>
<organism evidence="4 5">
    <name type="scientific">Fontibacillus panacisegetis</name>
    <dbReference type="NCBI Taxonomy" id="670482"/>
    <lineage>
        <taxon>Bacteria</taxon>
        <taxon>Bacillati</taxon>
        <taxon>Bacillota</taxon>
        <taxon>Bacilli</taxon>
        <taxon>Bacillales</taxon>
        <taxon>Paenibacillaceae</taxon>
        <taxon>Fontibacillus</taxon>
    </lineage>
</organism>
<gene>
    <name evidence="4" type="ORF">SAMN04488542_103147</name>
</gene>
<dbReference type="Pfam" id="PF13379">
    <property type="entry name" value="NMT1_2"/>
    <property type="match status" value="1"/>
</dbReference>
<dbReference type="GO" id="GO:0042597">
    <property type="term" value="C:periplasmic space"/>
    <property type="evidence" value="ECO:0007669"/>
    <property type="project" value="UniProtKB-SubCell"/>
</dbReference>
<dbReference type="PROSITE" id="PS51257">
    <property type="entry name" value="PROKAR_LIPOPROTEIN"/>
    <property type="match status" value="1"/>
</dbReference>
<dbReference type="STRING" id="670482.SAMN04488542_103147"/>
<evidence type="ECO:0000256" key="1">
    <source>
        <dbReference type="ARBA" id="ARBA00004418"/>
    </source>
</evidence>
<keyword evidence="5" id="KW-1185">Reference proteome</keyword>
<dbReference type="AlphaFoldDB" id="A0A1G7GPL7"/>
<dbReference type="EMBL" id="FNBG01000003">
    <property type="protein sequence ID" value="SDE90128.1"/>
    <property type="molecule type" value="Genomic_DNA"/>
</dbReference>
<comment type="subcellular location">
    <subcellularLocation>
        <location evidence="1">Periplasm</location>
    </subcellularLocation>
</comment>